<reference evidence="1" key="1">
    <citation type="submission" date="2022-07" db="EMBL/GenBank/DDBJ databases">
        <title>Phylogenomic reconstructions and comparative analyses of Kickxellomycotina fungi.</title>
        <authorList>
            <person name="Reynolds N.K."/>
            <person name="Stajich J.E."/>
            <person name="Barry K."/>
            <person name="Grigoriev I.V."/>
            <person name="Crous P."/>
            <person name="Smith M.E."/>
        </authorList>
    </citation>
    <scope>NUCLEOTIDE SEQUENCE</scope>
    <source>
        <strain evidence="1">NBRC 105414</strain>
    </source>
</reference>
<evidence type="ECO:0000313" key="1">
    <source>
        <dbReference type="EMBL" id="KAJ2781054.1"/>
    </source>
</evidence>
<keyword evidence="2" id="KW-1185">Reference proteome</keyword>
<proteinExistence type="predicted"/>
<dbReference type="InterPro" id="IPR029063">
    <property type="entry name" value="SAM-dependent_MTases_sf"/>
</dbReference>
<dbReference type="InterPro" id="IPR002052">
    <property type="entry name" value="DNA_methylase_N6_adenine_CS"/>
</dbReference>
<dbReference type="CDD" id="cd02440">
    <property type="entry name" value="AdoMet_MTases"/>
    <property type="match status" value="1"/>
</dbReference>
<dbReference type="InterPro" id="IPR050320">
    <property type="entry name" value="N5-glutamine_MTase"/>
</dbReference>
<accession>A0A9W8LIX9</accession>
<dbReference type="GO" id="GO:0003676">
    <property type="term" value="F:nucleic acid binding"/>
    <property type="evidence" value="ECO:0007669"/>
    <property type="project" value="InterPro"/>
</dbReference>
<dbReference type="PANTHER" id="PTHR18895:SF74">
    <property type="entry name" value="MTRF1L RELEASE FACTOR GLUTAMINE METHYLTRANSFERASE"/>
    <property type="match status" value="1"/>
</dbReference>
<dbReference type="PANTHER" id="PTHR18895">
    <property type="entry name" value="HEMK METHYLTRANSFERASE"/>
    <property type="match status" value="1"/>
</dbReference>
<dbReference type="Pfam" id="PF06325">
    <property type="entry name" value="PrmA"/>
    <property type="match status" value="1"/>
</dbReference>
<dbReference type="PROSITE" id="PS00092">
    <property type="entry name" value="N6_MTASE"/>
    <property type="match status" value="1"/>
</dbReference>
<dbReference type="SUPFAM" id="SSF53335">
    <property type="entry name" value="S-adenosyl-L-methionine-dependent methyltransferases"/>
    <property type="match status" value="1"/>
</dbReference>
<evidence type="ECO:0008006" key="3">
    <source>
        <dbReference type="Google" id="ProtNLM"/>
    </source>
</evidence>
<sequence>MPRSPANNTLAPLLRRLAGKLGERQAASELRWLAEHVRKVIGSGGEGDHHHHHHGILDRHHRQARLWREQPAVSAGEVEQEARRFTPVQWAWLRQAVSDRVEQHKPLQYILGNQPFGKASIATRPPVLIPRWETEEWMMRLAEMLKSRREALLAERDQSRRAGADRPLNILDACTGSGCLAVGLACELAPGAARIAAVDVSADAVALAEANVVRNAHAMHNPVAVHRLDLQAGDAAARLLGAMAEGSGGGGGGSGGGGWWDMIVSNPPYVTPADYAELDPDVRDWEDRRALVPAAADGQPDPEGVSFVVRLAALARDLGLATPARCPTDLPRLVVEIGGPKQTDPARQAMHDCGFALTEVWKDMAGVERVVLGYAKD</sequence>
<gene>
    <name evidence="1" type="ORF">H4R18_003101</name>
</gene>
<dbReference type="AlphaFoldDB" id="A0A9W8LIX9"/>
<dbReference type="EMBL" id="JANBUL010000116">
    <property type="protein sequence ID" value="KAJ2781054.1"/>
    <property type="molecule type" value="Genomic_DNA"/>
</dbReference>
<organism evidence="1 2">
    <name type="scientific">Coemansia javaensis</name>
    <dbReference type="NCBI Taxonomy" id="2761396"/>
    <lineage>
        <taxon>Eukaryota</taxon>
        <taxon>Fungi</taxon>
        <taxon>Fungi incertae sedis</taxon>
        <taxon>Zoopagomycota</taxon>
        <taxon>Kickxellomycotina</taxon>
        <taxon>Kickxellomycetes</taxon>
        <taxon>Kickxellales</taxon>
        <taxon>Kickxellaceae</taxon>
        <taxon>Coemansia</taxon>
    </lineage>
</organism>
<dbReference type="Proteomes" id="UP001140217">
    <property type="component" value="Unassembled WGS sequence"/>
</dbReference>
<dbReference type="OrthoDB" id="269872at2759"/>
<dbReference type="GO" id="GO:0005739">
    <property type="term" value="C:mitochondrion"/>
    <property type="evidence" value="ECO:0007669"/>
    <property type="project" value="TreeGrafter"/>
</dbReference>
<protein>
    <recommendedName>
        <fullName evidence="3">S-adenosyl-L-methionine-dependent methyltransferase</fullName>
    </recommendedName>
</protein>
<dbReference type="GO" id="GO:0032259">
    <property type="term" value="P:methylation"/>
    <property type="evidence" value="ECO:0007669"/>
    <property type="project" value="InterPro"/>
</dbReference>
<name>A0A9W8LIX9_9FUNG</name>
<comment type="caution">
    <text evidence="1">The sequence shown here is derived from an EMBL/GenBank/DDBJ whole genome shotgun (WGS) entry which is preliminary data.</text>
</comment>
<dbReference type="GO" id="GO:0008168">
    <property type="term" value="F:methyltransferase activity"/>
    <property type="evidence" value="ECO:0007669"/>
    <property type="project" value="InterPro"/>
</dbReference>
<dbReference type="Gene3D" id="3.40.50.150">
    <property type="entry name" value="Vaccinia Virus protein VP39"/>
    <property type="match status" value="1"/>
</dbReference>
<evidence type="ECO:0000313" key="2">
    <source>
        <dbReference type="Proteomes" id="UP001140217"/>
    </source>
</evidence>